<dbReference type="EMBL" id="JBHDLJ010000017">
    <property type="protein sequence ID" value="MFB0836055.1"/>
    <property type="molecule type" value="Genomic_DNA"/>
</dbReference>
<accession>A0ABV4UQV7</accession>
<keyword evidence="2" id="KW-1185">Reference proteome</keyword>
<gene>
    <name evidence="1" type="ORF">ACETWP_15810</name>
</gene>
<evidence type="ECO:0000313" key="2">
    <source>
        <dbReference type="Proteomes" id="UP001575652"/>
    </source>
</evidence>
<protein>
    <submittedName>
        <fullName evidence="1">Uncharacterized protein</fullName>
    </submittedName>
</protein>
<comment type="caution">
    <text evidence="1">The sequence shown here is derived from an EMBL/GenBank/DDBJ whole genome shotgun (WGS) entry which is preliminary data.</text>
</comment>
<dbReference type="Proteomes" id="UP001575652">
    <property type="component" value="Unassembled WGS sequence"/>
</dbReference>
<evidence type="ECO:0000313" key="1">
    <source>
        <dbReference type="EMBL" id="MFB0836055.1"/>
    </source>
</evidence>
<organism evidence="1 2">
    <name type="scientific">Arthrobacter halodurans</name>
    <dbReference type="NCBI Taxonomy" id="516699"/>
    <lineage>
        <taxon>Bacteria</taxon>
        <taxon>Bacillati</taxon>
        <taxon>Actinomycetota</taxon>
        <taxon>Actinomycetes</taxon>
        <taxon>Micrococcales</taxon>
        <taxon>Micrococcaceae</taxon>
        <taxon>Arthrobacter</taxon>
    </lineage>
</organism>
<dbReference type="RefSeq" id="WP_373973232.1">
    <property type="nucleotide sequence ID" value="NZ_JBHDLJ010000017.1"/>
</dbReference>
<sequence>MTTIHWTNLVVETQFATELTLTGLRRLCSVPTEPELVDFGSDELNYALHVGMYSYSSGLERLCKLAIACHGYGNTGKFPKLKNYSHRIGKLFDAVEALTPIGLGASMHEAEYLVRPVDSLDPDLTITIERFANGAGRYEHLDSLWNDNAQVNTYNEWCALAARASVSEEVRELISIRNGMAHAIQTELIQADLETTGQMVMDDLVLPTFEPSIGVALSLFRKVRWVSTILDTATNTPAAGLPMLGDVVSRNFIHTSTDFFNYHIAGIADKEVVVDELIAANERTSGRATEVDDEHVDGW</sequence>
<name>A0ABV4UQV7_9MICC</name>
<proteinExistence type="predicted"/>
<reference evidence="1 2" key="1">
    <citation type="submission" date="2024-09" db="EMBL/GenBank/DDBJ databases">
        <authorList>
            <person name="Salinas-Garcia M.A."/>
            <person name="Prieme A."/>
        </authorList>
    </citation>
    <scope>NUCLEOTIDE SEQUENCE [LARGE SCALE GENOMIC DNA]</scope>
    <source>
        <strain evidence="1 2">DSM 21081</strain>
    </source>
</reference>